<dbReference type="InterPro" id="IPR021309">
    <property type="entry name" value="YgaP-like_TM"/>
</dbReference>
<dbReference type="SUPFAM" id="SSF52821">
    <property type="entry name" value="Rhodanese/Cell cycle control phosphatase"/>
    <property type="match status" value="1"/>
</dbReference>
<gene>
    <name evidence="3" type="ORF">C7389_101281</name>
</gene>
<keyword evidence="1" id="KW-1133">Transmembrane helix</keyword>
<dbReference type="Gene3D" id="6.10.140.1340">
    <property type="match status" value="1"/>
</dbReference>
<reference evidence="3 4" key="1">
    <citation type="submission" date="2019-03" db="EMBL/GenBank/DDBJ databases">
        <title>Genomic Encyclopedia of Type Strains, Phase IV (KMG-IV): sequencing the most valuable type-strain genomes for metagenomic binning, comparative biology and taxonomic classification.</title>
        <authorList>
            <person name="Goeker M."/>
        </authorList>
    </citation>
    <scope>NUCLEOTIDE SEQUENCE [LARGE SCALE GENOMIC DNA]</scope>
    <source>
        <strain evidence="3 4">DSM 12121</strain>
    </source>
</reference>
<evidence type="ECO:0000259" key="2">
    <source>
        <dbReference type="PROSITE" id="PS50206"/>
    </source>
</evidence>
<evidence type="ECO:0000313" key="4">
    <source>
        <dbReference type="Proteomes" id="UP000295129"/>
    </source>
</evidence>
<dbReference type="PANTHER" id="PTHR44086">
    <property type="entry name" value="THIOSULFATE SULFURTRANSFERASE RDL2, MITOCHONDRIAL-RELATED"/>
    <property type="match status" value="1"/>
</dbReference>
<dbReference type="OrthoDB" id="1445766at2"/>
<dbReference type="PROSITE" id="PS50206">
    <property type="entry name" value="RHODANESE_3"/>
    <property type="match status" value="1"/>
</dbReference>
<evidence type="ECO:0000256" key="1">
    <source>
        <dbReference type="SAM" id="Phobius"/>
    </source>
</evidence>
<accession>A0A4R6EF46</accession>
<dbReference type="Proteomes" id="UP000295129">
    <property type="component" value="Unassembled WGS sequence"/>
</dbReference>
<dbReference type="InterPro" id="IPR036873">
    <property type="entry name" value="Rhodanese-like_dom_sf"/>
</dbReference>
<protein>
    <submittedName>
        <fullName evidence="3">Rhodanese-related sulfurtransferase</fullName>
    </submittedName>
</protein>
<sequence length="177" mass="18505">MSLKTLSPAAAQRLIADGALLIDIRNPDEHAREHIPGGRLIPLGQMSAQPPAVPPGATVVFHCRSGQRTQMNAAALAACVNCEAYLLEGGLDGWKRAGLPVAADRSQPLELNRQVQIAAGSLALAGAVLGATVSPWFHLLSGFVGAGLVFAGLSGFCGMAHLLARMPWNRRALTGQR</sequence>
<evidence type="ECO:0000313" key="3">
    <source>
        <dbReference type="EMBL" id="TDN56902.1"/>
    </source>
</evidence>
<keyword evidence="4" id="KW-1185">Reference proteome</keyword>
<dbReference type="SMART" id="SM00450">
    <property type="entry name" value="RHOD"/>
    <property type="match status" value="1"/>
</dbReference>
<feature type="transmembrane region" description="Helical" evidence="1">
    <location>
        <begin position="115"/>
        <end position="137"/>
    </location>
</feature>
<comment type="caution">
    <text evidence="3">The sequence shown here is derived from an EMBL/GenBank/DDBJ whole genome shotgun (WGS) entry which is preliminary data.</text>
</comment>
<dbReference type="EMBL" id="SNVV01000001">
    <property type="protein sequence ID" value="TDN56902.1"/>
    <property type="molecule type" value="Genomic_DNA"/>
</dbReference>
<proteinExistence type="predicted"/>
<keyword evidence="3" id="KW-0808">Transferase</keyword>
<dbReference type="AlphaFoldDB" id="A0A4R6EF46"/>
<name>A0A4R6EF46_9RHOO</name>
<dbReference type="RefSeq" id="WP_133587612.1">
    <property type="nucleotide sequence ID" value="NZ_SNVV01000001.1"/>
</dbReference>
<organism evidence="3 4">
    <name type="scientific">Azoarcus indigens</name>
    <dbReference type="NCBI Taxonomy" id="29545"/>
    <lineage>
        <taxon>Bacteria</taxon>
        <taxon>Pseudomonadati</taxon>
        <taxon>Pseudomonadota</taxon>
        <taxon>Betaproteobacteria</taxon>
        <taxon>Rhodocyclales</taxon>
        <taxon>Zoogloeaceae</taxon>
        <taxon>Azoarcus</taxon>
    </lineage>
</organism>
<keyword evidence="1" id="KW-0472">Membrane</keyword>
<dbReference type="PANTHER" id="PTHR44086:SF10">
    <property type="entry name" value="THIOSULFATE SULFURTRANSFERASE_RHODANESE-LIKE DOMAIN-CONTAINING PROTEIN 3"/>
    <property type="match status" value="1"/>
</dbReference>
<dbReference type="Pfam" id="PF11127">
    <property type="entry name" value="YgaP-like_TM"/>
    <property type="match status" value="1"/>
</dbReference>
<dbReference type="InterPro" id="IPR001763">
    <property type="entry name" value="Rhodanese-like_dom"/>
</dbReference>
<feature type="transmembrane region" description="Helical" evidence="1">
    <location>
        <begin position="143"/>
        <end position="164"/>
    </location>
</feature>
<dbReference type="GO" id="GO:0004792">
    <property type="term" value="F:thiosulfate-cyanide sulfurtransferase activity"/>
    <property type="evidence" value="ECO:0007669"/>
    <property type="project" value="TreeGrafter"/>
</dbReference>
<keyword evidence="1" id="KW-0812">Transmembrane</keyword>
<dbReference type="Pfam" id="PF00581">
    <property type="entry name" value="Rhodanese"/>
    <property type="match status" value="1"/>
</dbReference>
<dbReference type="Gene3D" id="3.40.250.10">
    <property type="entry name" value="Rhodanese-like domain"/>
    <property type="match status" value="1"/>
</dbReference>
<feature type="domain" description="Rhodanese" evidence="2">
    <location>
        <begin position="15"/>
        <end position="103"/>
    </location>
</feature>